<reference evidence="1 2" key="1">
    <citation type="submission" date="2015-09" db="EMBL/GenBank/DDBJ databases">
        <title>Genome sequencing project for genomic taxonomy and phylogenomics of Bacillus-like bacteria.</title>
        <authorList>
            <person name="Liu B."/>
            <person name="Wang J."/>
            <person name="Zhu Y."/>
            <person name="Liu G."/>
            <person name="Chen Q."/>
            <person name="Chen Z."/>
            <person name="Lan J."/>
            <person name="Che J."/>
            <person name="Ge C."/>
            <person name="Shi H."/>
            <person name="Pan Z."/>
            <person name="Liu X."/>
        </authorList>
    </citation>
    <scope>NUCLEOTIDE SEQUENCE [LARGE SCALE GENOMIC DNA]</scope>
    <source>
        <strain evidence="1 2">DSM 19153</strain>
    </source>
</reference>
<evidence type="ECO:0000313" key="1">
    <source>
        <dbReference type="EMBL" id="KQL55867.1"/>
    </source>
</evidence>
<gene>
    <name evidence="1" type="ORF">AN965_16420</name>
</gene>
<accession>A0A9D5DQ90</accession>
<proteinExistence type="predicted"/>
<evidence type="ECO:0000313" key="2">
    <source>
        <dbReference type="Proteomes" id="UP000051061"/>
    </source>
</evidence>
<dbReference type="AlphaFoldDB" id="A0A9D5DQ90"/>
<keyword evidence="2" id="KW-1185">Reference proteome</keyword>
<dbReference type="EMBL" id="LJJD01000036">
    <property type="protein sequence ID" value="KQL55867.1"/>
    <property type="molecule type" value="Genomic_DNA"/>
</dbReference>
<dbReference type="Proteomes" id="UP000051061">
    <property type="component" value="Unassembled WGS sequence"/>
</dbReference>
<organism evidence="1 2">
    <name type="scientific">Alkalicoccobacillus plakortidis</name>
    <dbReference type="NCBI Taxonomy" id="444060"/>
    <lineage>
        <taxon>Bacteria</taxon>
        <taxon>Bacillati</taxon>
        <taxon>Bacillota</taxon>
        <taxon>Bacilli</taxon>
        <taxon>Bacillales</taxon>
        <taxon>Bacillaceae</taxon>
        <taxon>Alkalicoccobacillus</taxon>
    </lineage>
</organism>
<protein>
    <submittedName>
        <fullName evidence="1">Uncharacterized protein</fullName>
    </submittedName>
</protein>
<sequence>MSSESEGFSCSGATQHSLNYSSFQILFLVMSQPLSFVYNRTYFPNWRVNVVKHPIFETPLITTMKKASDYVNGIGG</sequence>
<name>A0A9D5DQ90_9BACI</name>
<comment type="caution">
    <text evidence="1">The sequence shown here is derived from an EMBL/GenBank/DDBJ whole genome shotgun (WGS) entry which is preliminary data.</text>
</comment>